<sequence length="268" mass="30966">MVSEENTDTVIHLPSLFPPIDSKRKEFYDNYLGLYVYKITTFTPDPIDNPKDLICVVIFEEFCELAYIRPIKDTIWTRITGMERVLFDDVIYFNDKFYALTYKGKLTSFDATDPLESEIKLETDENPSNEEKDLIPYKRYLIKSHEGELLQVQRYKDCDRDLNHVTKKFKVFKLTPDESRWVEMKSLGYVAIFLGDNSSTSIMASNFAGCQGNCIYFTHDKDTLTFGTHGPSDMGMYNIESQSFTSFSNIDAEIIAKMEGEPIWVVPS</sequence>
<evidence type="ECO:0000259" key="1">
    <source>
        <dbReference type="Pfam" id="PF03478"/>
    </source>
</evidence>
<evidence type="ECO:0000313" key="3">
    <source>
        <dbReference type="Proteomes" id="UP001187192"/>
    </source>
</evidence>
<dbReference type="InterPro" id="IPR050942">
    <property type="entry name" value="F-box_BR-signaling"/>
</dbReference>
<reference evidence="2" key="1">
    <citation type="submission" date="2023-07" db="EMBL/GenBank/DDBJ databases">
        <title>draft genome sequence of fig (Ficus carica).</title>
        <authorList>
            <person name="Takahashi T."/>
            <person name="Nishimura K."/>
        </authorList>
    </citation>
    <scope>NUCLEOTIDE SEQUENCE</scope>
</reference>
<keyword evidence="3" id="KW-1185">Reference proteome</keyword>
<protein>
    <recommendedName>
        <fullName evidence="1">KIB1-4 beta-propeller domain-containing protein</fullName>
    </recommendedName>
</protein>
<dbReference type="AlphaFoldDB" id="A0AA88D6E9"/>
<dbReference type="Pfam" id="PF03478">
    <property type="entry name" value="Beta-prop_KIB1-4"/>
    <property type="match status" value="1"/>
</dbReference>
<gene>
    <name evidence="2" type="ORF">TIFTF001_013851</name>
</gene>
<dbReference type="EMBL" id="BTGU01000018">
    <property type="protein sequence ID" value="GMN44651.1"/>
    <property type="molecule type" value="Genomic_DNA"/>
</dbReference>
<dbReference type="Proteomes" id="UP001187192">
    <property type="component" value="Unassembled WGS sequence"/>
</dbReference>
<feature type="domain" description="KIB1-4 beta-propeller" evidence="1">
    <location>
        <begin position="7"/>
        <end position="238"/>
    </location>
</feature>
<name>A0AA88D6E9_FICCA</name>
<accession>A0AA88D6E9</accession>
<organism evidence="2 3">
    <name type="scientific">Ficus carica</name>
    <name type="common">Common fig</name>
    <dbReference type="NCBI Taxonomy" id="3494"/>
    <lineage>
        <taxon>Eukaryota</taxon>
        <taxon>Viridiplantae</taxon>
        <taxon>Streptophyta</taxon>
        <taxon>Embryophyta</taxon>
        <taxon>Tracheophyta</taxon>
        <taxon>Spermatophyta</taxon>
        <taxon>Magnoliopsida</taxon>
        <taxon>eudicotyledons</taxon>
        <taxon>Gunneridae</taxon>
        <taxon>Pentapetalae</taxon>
        <taxon>rosids</taxon>
        <taxon>fabids</taxon>
        <taxon>Rosales</taxon>
        <taxon>Moraceae</taxon>
        <taxon>Ficeae</taxon>
        <taxon>Ficus</taxon>
    </lineage>
</organism>
<proteinExistence type="predicted"/>
<comment type="caution">
    <text evidence="2">The sequence shown here is derived from an EMBL/GenBank/DDBJ whole genome shotgun (WGS) entry which is preliminary data.</text>
</comment>
<dbReference type="InterPro" id="IPR005174">
    <property type="entry name" value="KIB1-4_b-propeller"/>
</dbReference>
<dbReference type="PANTHER" id="PTHR44259:SF107">
    <property type="entry name" value="F-BOX PROTEIN SKIP23-LIKE"/>
    <property type="match status" value="1"/>
</dbReference>
<evidence type="ECO:0000313" key="2">
    <source>
        <dbReference type="EMBL" id="GMN44651.1"/>
    </source>
</evidence>
<dbReference type="PANTHER" id="PTHR44259">
    <property type="entry name" value="OS07G0183000 PROTEIN-RELATED"/>
    <property type="match status" value="1"/>
</dbReference>